<keyword evidence="5 7" id="KW-0503">Monooxygenase</keyword>
<reference evidence="8 9" key="1">
    <citation type="submission" date="2018-01" db="EMBL/GenBank/DDBJ databases">
        <title>Harnessing the power of phylogenomics to disentangle the directionality and signatures of interkingdom host jumping in the parasitic fungal genus Tolypocladium.</title>
        <authorList>
            <person name="Quandt C.A."/>
            <person name="Patterson W."/>
            <person name="Spatafora J.W."/>
        </authorList>
    </citation>
    <scope>NUCLEOTIDE SEQUENCE [LARGE SCALE GENOMIC DNA]</scope>
    <source>
        <strain evidence="8 9">NRBC 100945</strain>
    </source>
</reference>
<dbReference type="SUPFAM" id="SSF48264">
    <property type="entry name" value="Cytochrome P450"/>
    <property type="match status" value="1"/>
</dbReference>
<gene>
    <name evidence="8" type="ORF">TPAR_04508</name>
</gene>
<proteinExistence type="inferred from homology"/>
<organism evidence="8 9">
    <name type="scientific">Tolypocladium paradoxum</name>
    <dbReference type="NCBI Taxonomy" id="94208"/>
    <lineage>
        <taxon>Eukaryota</taxon>
        <taxon>Fungi</taxon>
        <taxon>Dikarya</taxon>
        <taxon>Ascomycota</taxon>
        <taxon>Pezizomycotina</taxon>
        <taxon>Sordariomycetes</taxon>
        <taxon>Hypocreomycetidae</taxon>
        <taxon>Hypocreales</taxon>
        <taxon>Ophiocordycipitaceae</taxon>
        <taxon>Tolypocladium</taxon>
    </lineage>
</organism>
<dbReference type="GO" id="GO:0005506">
    <property type="term" value="F:iron ion binding"/>
    <property type="evidence" value="ECO:0007669"/>
    <property type="project" value="InterPro"/>
</dbReference>
<dbReference type="InterPro" id="IPR017972">
    <property type="entry name" value="Cyt_P450_CS"/>
</dbReference>
<evidence type="ECO:0000256" key="5">
    <source>
        <dbReference type="ARBA" id="ARBA00023033"/>
    </source>
</evidence>
<dbReference type="PANTHER" id="PTHR24303:SF31">
    <property type="entry name" value="CYTOCHROME P450 307A1-RELATED"/>
    <property type="match status" value="1"/>
</dbReference>
<dbReference type="Proteomes" id="UP000237481">
    <property type="component" value="Unassembled WGS sequence"/>
</dbReference>
<feature type="binding site" description="axial binding residue" evidence="6">
    <location>
        <position position="458"/>
    </location>
    <ligand>
        <name>heme</name>
        <dbReference type="ChEBI" id="CHEBI:30413"/>
    </ligand>
    <ligandPart>
        <name>Fe</name>
        <dbReference type="ChEBI" id="CHEBI:18248"/>
    </ligandPart>
</feature>
<evidence type="ECO:0000313" key="8">
    <source>
        <dbReference type="EMBL" id="POR35290.1"/>
    </source>
</evidence>
<evidence type="ECO:0000256" key="1">
    <source>
        <dbReference type="ARBA" id="ARBA00001971"/>
    </source>
</evidence>
<dbReference type="PROSITE" id="PS00086">
    <property type="entry name" value="CYTOCHROME_P450"/>
    <property type="match status" value="1"/>
</dbReference>
<comment type="cofactor">
    <cofactor evidence="1 6">
        <name>heme</name>
        <dbReference type="ChEBI" id="CHEBI:30413"/>
    </cofactor>
</comment>
<protein>
    <submittedName>
        <fullName evidence="8">Cytochrome P450</fullName>
    </submittedName>
</protein>
<evidence type="ECO:0000256" key="7">
    <source>
        <dbReference type="RuleBase" id="RU000461"/>
    </source>
</evidence>
<dbReference type="GO" id="GO:0016705">
    <property type="term" value="F:oxidoreductase activity, acting on paired donors, with incorporation or reduction of molecular oxygen"/>
    <property type="evidence" value="ECO:0007669"/>
    <property type="project" value="InterPro"/>
</dbReference>
<name>A0A2S4KYM3_9HYPO</name>
<dbReference type="GO" id="GO:0004497">
    <property type="term" value="F:monooxygenase activity"/>
    <property type="evidence" value="ECO:0007669"/>
    <property type="project" value="UniProtKB-KW"/>
</dbReference>
<dbReference type="InterPro" id="IPR002401">
    <property type="entry name" value="Cyt_P450_E_grp-I"/>
</dbReference>
<keyword evidence="9" id="KW-1185">Reference proteome</keyword>
<keyword evidence="2 6" id="KW-0479">Metal-binding</keyword>
<comment type="similarity">
    <text evidence="7">Belongs to the cytochrome P450 family.</text>
</comment>
<dbReference type="STRING" id="94208.A0A2S4KYM3"/>
<dbReference type="Gene3D" id="1.10.630.10">
    <property type="entry name" value="Cytochrome P450"/>
    <property type="match status" value="1"/>
</dbReference>
<dbReference type="OrthoDB" id="4917465at2759"/>
<accession>A0A2S4KYM3</accession>
<evidence type="ECO:0000313" key="9">
    <source>
        <dbReference type="Proteomes" id="UP000237481"/>
    </source>
</evidence>
<comment type="caution">
    <text evidence="8">The sequence shown here is derived from an EMBL/GenBank/DDBJ whole genome shotgun (WGS) entry which is preliminary data.</text>
</comment>
<dbReference type="EMBL" id="PKSG01000452">
    <property type="protein sequence ID" value="POR35290.1"/>
    <property type="molecule type" value="Genomic_DNA"/>
</dbReference>
<dbReference type="GO" id="GO:0020037">
    <property type="term" value="F:heme binding"/>
    <property type="evidence" value="ECO:0007669"/>
    <property type="project" value="InterPro"/>
</dbReference>
<evidence type="ECO:0000256" key="2">
    <source>
        <dbReference type="ARBA" id="ARBA00022723"/>
    </source>
</evidence>
<evidence type="ECO:0000256" key="3">
    <source>
        <dbReference type="ARBA" id="ARBA00023002"/>
    </source>
</evidence>
<evidence type="ECO:0000256" key="4">
    <source>
        <dbReference type="ARBA" id="ARBA00023004"/>
    </source>
</evidence>
<keyword evidence="3 7" id="KW-0560">Oxidoreductase</keyword>
<evidence type="ECO:0000256" key="6">
    <source>
        <dbReference type="PIRSR" id="PIRSR602401-1"/>
    </source>
</evidence>
<dbReference type="Pfam" id="PF00067">
    <property type="entry name" value="p450"/>
    <property type="match status" value="1"/>
</dbReference>
<dbReference type="AlphaFoldDB" id="A0A2S4KYM3"/>
<dbReference type="PRINTS" id="PR00463">
    <property type="entry name" value="EP450I"/>
</dbReference>
<sequence>MDINIISIQWQLLLPFITIFSIALRWKVLRYAVKSRLTDCISWLLNLWLSFWYPVRHVHDKSSLPSVPYRFPNGQGDAAKFLHGSENSLLWQRQYGSLYRIWSGTTPEVVLTKPEHIHDVFKDSDKHLKAKNNDSGYFLGELLGKCVGLVSQSEWKQLRSVCEVPFVRSKSATYIQQMEQRTERHFRQLWESSSLSESIIDAAQDLKMLPFWIVAEILYGGLTTDMEKQLAELAPVREKLFQYFLQGGVTRYAWSKYLPTAANRGLTEFKTRWAAFNRQARDRAHPSTPIAAYYGAIQDGSLEEESILHTLDEALFANLDVTLGGISWNLVFLAAYPDVQSRLRAEIAEERAKARDGGIFDSYILRSDSYVAACISESSRLRPLAAFSVPQAAPTGRVVGGYFFPPGTNFIVDSYALNQRNEYWGEDSEKFRPERFLERSAVKDRYNFWRFGFGPRQCMGKFVADMMIRVLLVHLVENYELGMLDGDKKWERDPENWINHPMMKLKCELRENKTTSV</sequence>
<dbReference type="PRINTS" id="PR00385">
    <property type="entry name" value="P450"/>
</dbReference>
<keyword evidence="6 7" id="KW-0349">Heme</keyword>
<dbReference type="CDD" id="cd20615">
    <property type="entry name" value="CYP_GliC-like"/>
    <property type="match status" value="1"/>
</dbReference>
<dbReference type="PANTHER" id="PTHR24303">
    <property type="entry name" value="HEME-BINDING MONOOXYGENASE FAMILY"/>
    <property type="match status" value="1"/>
</dbReference>
<keyword evidence="4 6" id="KW-0408">Iron</keyword>
<dbReference type="InterPro" id="IPR036396">
    <property type="entry name" value="Cyt_P450_sf"/>
</dbReference>
<dbReference type="InterPro" id="IPR001128">
    <property type="entry name" value="Cyt_P450"/>
</dbReference>